<dbReference type="KEGG" id="fho:H9Q81_03495"/>
<evidence type="ECO:0000313" key="2">
    <source>
        <dbReference type="EMBL" id="QNM15911.1"/>
    </source>
</evidence>
<sequence length="245" mass="27911">MLKNDILKILEKYQGTYGVLVKSNSEIVKINVDEIFPSASLIKLFILLAINNSNLDNKIKIDKKDIVAGEGALGKLSGNLTLSVRDLATLMIILSDNMATNILIDYLSMDYINNIIRENGFKSTILQRKMLDFKAAKEGRENYTSPRDVYQVLKLLYKNSLFLNMLKNQHLNNKISLYLSENEDFIFAHKTGELKNIEHDAGRLFYKDKFIDIVVMSKNLHSNGDGIKVHNEIGELLIKMLLKNN</sequence>
<dbReference type="GO" id="GO:0008800">
    <property type="term" value="F:beta-lactamase activity"/>
    <property type="evidence" value="ECO:0007669"/>
    <property type="project" value="InterPro"/>
</dbReference>
<evidence type="ECO:0000259" key="1">
    <source>
        <dbReference type="Pfam" id="PF13354"/>
    </source>
</evidence>
<dbReference type="RefSeq" id="WP_101474767.1">
    <property type="nucleotide sequence ID" value="NZ_CP060637.1"/>
</dbReference>
<dbReference type="Pfam" id="PF13354">
    <property type="entry name" value="Beta-lactamase2"/>
    <property type="match status" value="1"/>
</dbReference>
<organism evidence="2 3">
    <name type="scientific">Fusobacterium hominis</name>
    <dbReference type="NCBI Taxonomy" id="2764326"/>
    <lineage>
        <taxon>Bacteria</taxon>
        <taxon>Fusobacteriati</taxon>
        <taxon>Fusobacteriota</taxon>
        <taxon>Fusobacteriia</taxon>
        <taxon>Fusobacteriales</taxon>
        <taxon>Fusobacteriaceae</taxon>
        <taxon>Fusobacterium</taxon>
    </lineage>
</organism>
<dbReference type="InterPro" id="IPR000871">
    <property type="entry name" value="Beta-lactam_class-A"/>
</dbReference>
<keyword evidence="2" id="KW-0378">Hydrolase</keyword>
<dbReference type="SUPFAM" id="SSF56601">
    <property type="entry name" value="beta-lactamase/transpeptidase-like"/>
    <property type="match status" value="1"/>
</dbReference>
<keyword evidence="3" id="KW-1185">Reference proteome</keyword>
<proteinExistence type="predicted"/>
<protein>
    <submittedName>
        <fullName evidence="2">Serine hydrolase</fullName>
    </submittedName>
</protein>
<evidence type="ECO:0000313" key="3">
    <source>
        <dbReference type="Proteomes" id="UP000515913"/>
    </source>
</evidence>
<dbReference type="GO" id="GO:0030655">
    <property type="term" value="P:beta-lactam antibiotic catabolic process"/>
    <property type="evidence" value="ECO:0007669"/>
    <property type="project" value="InterPro"/>
</dbReference>
<dbReference type="AlphaFoldDB" id="A0A7G9GYM9"/>
<dbReference type="Gene3D" id="3.40.710.10">
    <property type="entry name" value="DD-peptidase/beta-lactamase superfamily"/>
    <property type="match status" value="1"/>
</dbReference>
<dbReference type="GO" id="GO:0046677">
    <property type="term" value="P:response to antibiotic"/>
    <property type="evidence" value="ECO:0007669"/>
    <property type="project" value="InterPro"/>
</dbReference>
<dbReference type="InterPro" id="IPR045155">
    <property type="entry name" value="Beta-lactam_cat"/>
</dbReference>
<feature type="domain" description="Beta-lactamase class A catalytic" evidence="1">
    <location>
        <begin position="24"/>
        <end position="209"/>
    </location>
</feature>
<reference evidence="2 3" key="1">
    <citation type="submission" date="2020-08" db="EMBL/GenBank/DDBJ databases">
        <authorList>
            <person name="Liu C."/>
            <person name="Sun Q."/>
        </authorList>
    </citation>
    <scope>NUCLEOTIDE SEQUENCE [LARGE SCALE GENOMIC DNA]</scope>
    <source>
        <strain evidence="2 3">NSJ-57</strain>
    </source>
</reference>
<dbReference type="PANTHER" id="PTHR35333:SF3">
    <property type="entry name" value="BETA-LACTAMASE-TYPE TRANSPEPTIDASE FOLD CONTAINING PROTEIN"/>
    <property type="match status" value="1"/>
</dbReference>
<dbReference type="InterPro" id="IPR012338">
    <property type="entry name" value="Beta-lactam/transpept-like"/>
</dbReference>
<name>A0A7G9GYM9_9FUSO</name>
<dbReference type="Proteomes" id="UP000515913">
    <property type="component" value="Chromosome"/>
</dbReference>
<gene>
    <name evidence="2" type="ORF">H9Q81_03495</name>
</gene>
<dbReference type="PANTHER" id="PTHR35333">
    <property type="entry name" value="BETA-LACTAMASE"/>
    <property type="match status" value="1"/>
</dbReference>
<dbReference type="EMBL" id="CP060637">
    <property type="protein sequence ID" value="QNM15911.1"/>
    <property type="molecule type" value="Genomic_DNA"/>
</dbReference>
<accession>A0A7G9GYM9</accession>